<keyword evidence="2" id="KW-0472">Membrane</keyword>
<name>A0A2G5VRS5_9PELO</name>
<protein>
    <submittedName>
        <fullName evidence="3">Uncharacterized protein</fullName>
    </submittedName>
</protein>
<dbReference type="Proteomes" id="UP000230233">
    <property type="component" value="Chromosome I"/>
</dbReference>
<evidence type="ECO:0000313" key="3">
    <source>
        <dbReference type="EMBL" id="PIC54509.1"/>
    </source>
</evidence>
<dbReference type="InterPro" id="IPR045860">
    <property type="entry name" value="Snake_toxin-like_sf"/>
</dbReference>
<proteinExistence type="predicted"/>
<dbReference type="PANTHER" id="PTHR37433">
    <property type="entry name" value="PROTEIN CBG25136-RELATED"/>
    <property type="match status" value="1"/>
</dbReference>
<evidence type="ECO:0000256" key="1">
    <source>
        <dbReference type="SAM" id="MobiDB-lite"/>
    </source>
</evidence>
<keyword evidence="2" id="KW-1133">Transmembrane helix</keyword>
<keyword evidence="2" id="KW-0812">Transmembrane</keyword>
<keyword evidence="4" id="KW-1185">Reference proteome</keyword>
<feature type="region of interest" description="Disordered" evidence="1">
    <location>
        <begin position="335"/>
        <end position="443"/>
    </location>
</feature>
<feature type="compositionally biased region" description="Acidic residues" evidence="1">
    <location>
        <begin position="364"/>
        <end position="375"/>
    </location>
</feature>
<evidence type="ECO:0000256" key="2">
    <source>
        <dbReference type="SAM" id="Phobius"/>
    </source>
</evidence>
<reference evidence="4" key="1">
    <citation type="submission" date="2017-10" db="EMBL/GenBank/DDBJ databases">
        <title>Rapid genome shrinkage in a self-fertile nematode reveals novel sperm competition proteins.</title>
        <authorList>
            <person name="Yin D."/>
            <person name="Schwarz E.M."/>
            <person name="Thomas C.G."/>
            <person name="Felde R.L."/>
            <person name="Korf I.F."/>
            <person name="Cutter A.D."/>
            <person name="Schartner C.M."/>
            <person name="Ralston E.J."/>
            <person name="Meyer B.J."/>
            <person name="Haag E.S."/>
        </authorList>
    </citation>
    <scope>NUCLEOTIDE SEQUENCE [LARGE SCALE GENOMIC DNA]</scope>
    <source>
        <strain evidence="4">JU1422</strain>
    </source>
</reference>
<evidence type="ECO:0000313" key="4">
    <source>
        <dbReference type="Proteomes" id="UP000230233"/>
    </source>
</evidence>
<feature type="transmembrane region" description="Helical" evidence="2">
    <location>
        <begin position="449"/>
        <end position="468"/>
    </location>
</feature>
<feature type="compositionally biased region" description="Acidic residues" evidence="1">
    <location>
        <begin position="404"/>
        <end position="419"/>
    </location>
</feature>
<sequence>MLGYCLPLHAQHNTHYTAPPTTQKAGKMPKTKWRLNLNLVLLIFIAQIQISEAVKCFDCVGMDCMGSFCEGDYCMISQYAPRWGSARWGEPEIVKGCAKGSMLAKDVRDHCEFAEDSDEPFTCFCNGKDLCNSRKTIRKVEREDVELVQCVCNGAHCRNDKTCIGELCTFVKNHKTKQVEQGCTNASVPLIERRAIGSCMAPPITGAMHHNVAKDAVSLLAVESCICGTDYCNSEKPSISVPEKEKCNASVEVTTMGTQTRSKNISCTGEFCFTASIKSKLGVMSSYRIYGCASFTGEDALPEELDPTGCAIFTSESLETKTCFKTSDRAAVGRALASKQIPESKASKPTKGKSSKSKPKQVEVEYDDEEEEEEEKVEKPKGKSLKNREKAAEEAKKEEKIKEEEEEEEEEEREEEEKEKEEKEETSTKKSFIFQKPTQPPIPDDSNTTMITVFVLIIICILGSGIVWKFELHKKLRRSNYDSVAGG</sequence>
<feature type="compositionally biased region" description="Basic and acidic residues" evidence="1">
    <location>
        <begin position="376"/>
        <end position="403"/>
    </location>
</feature>
<comment type="caution">
    <text evidence="3">The sequence shown here is derived from an EMBL/GenBank/DDBJ whole genome shotgun (WGS) entry which is preliminary data.</text>
</comment>
<organism evidence="3 4">
    <name type="scientific">Caenorhabditis nigoni</name>
    <dbReference type="NCBI Taxonomy" id="1611254"/>
    <lineage>
        <taxon>Eukaryota</taxon>
        <taxon>Metazoa</taxon>
        <taxon>Ecdysozoa</taxon>
        <taxon>Nematoda</taxon>
        <taxon>Chromadorea</taxon>
        <taxon>Rhabditida</taxon>
        <taxon>Rhabditina</taxon>
        <taxon>Rhabditomorpha</taxon>
        <taxon>Rhabditoidea</taxon>
        <taxon>Rhabditidae</taxon>
        <taxon>Peloderinae</taxon>
        <taxon>Caenorhabditis</taxon>
    </lineage>
</organism>
<dbReference type="OrthoDB" id="5828794at2759"/>
<dbReference type="AlphaFoldDB" id="A0A2G5VRS5"/>
<dbReference type="Gene3D" id="2.10.60.10">
    <property type="entry name" value="CD59"/>
    <property type="match status" value="1"/>
</dbReference>
<dbReference type="PANTHER" id="PTHR37433:SF5">
    <property type="entry name" value="DUF753 DOMAIN-CONTAINING PROTEIN-RELATED"/>
    <property type="match status" value="1"/>
</dbReference>
<dbReference type="EMBL" id="PDUG01000001">
    <property type="protein sequence ID" value="PIC54509.1"/>
    <property type="molecule type" value="Genomic_DNA"/>
</dbReference>
<gene>
    <name evidence="3" type="primary">Cni-W05H12.1</name>
    <name evidence="3" type="synonym">Cnig_chr_I.g3733</name>
    <name evidence="3" type="ORF">B9Z55_003733</name>
</gene>
<feature type="compositionally biased region" description="Basic residues" evidence="1">
    <location>
        <begin position="348"/>
        <end position="359"/>
    </location>
</feature>
<accession>A0A2G5VRS5</accession>